<keyword evidence="3" id="KW-1185">Reference proteome</keyword>
<dbReference type="RefSeq" id="WP_345484605.1">
    <property type="nucleotide sequence ID" value="NZ_BAAAWU010000001.1"/>
</dbReference>
<name>A0ABV5QWC9_9ACTN</name>
<comment type="caution">
    <text evidence="2">The sequence shown here is derived from an EMBL/GenBank/DDBJ whole genome shotgun (WGS) entry which is preliminary data.</text>
</comment>
<evidence type="ECO:0008006" key="4">
    <source>
        <dbReference type="Google" id="ProtNLM"/>
    </source>
</evidence>
<evidence type="ECO:0000313" key="2">
    <source>
        <dbReference type="EMBL" id="MFB9556951.1"/>
    </source>
</evidence>
<sequence>MIGTLLLSAFLCFTPLHEAGHPPVDRDTVTTTALGLDAERAEDRSPQHRHSGHGIDCSSPGVVPETHVATRHVSDAVALASSFGDTTTAAATEVRAPPDGRAAIYGSGRSTQIRVCRWRI</sequence>
<evidence type="ECO:0000313" key="3">
    <source>
        <dbReference type="Proteomes" id="UP001589716"/>
    </source>
</evidence>
<proteinExistence type="predicted"/>
<feature type="region of interest" description="Disordered" evidence="1">
    <location>
        <begin position="39"/>
        <end position="61"/>
    </location>
</feature>
<dbReference type="EMBL" id="JBHMCT010000013">
    <property type="protein sequence ID" value="MFB9556951.1"/>
    <property type="molecule type" value="Genomic_DNA"/>
</dbReference>
<protein>
    <recommendedName>
        <fullName evidence="4">Secreted protein</fullName>
    </recommendedName>
</protein>
<evidence type="ECO:0000256" key="1">
    <source>
        <dbReference type="SAM" id="MobiDB-lite"/>
    </source>
</evidence>
<dbReference type="Proteomes" id="UP001589716">
    <property type="component" value="Unassembled WGS sequence"/>
</dbReference>
<reference evidence="2 3" key="1">
    <citation type="submission" date="2024-09" db="EMBL/GenBank/DDBJ databases">
        <authorList>
            <person name="Sun Q."/>
            <person name="Mori K."/>
        </authorList>
    </citation>
    <scope>NUCLEOTIDE SEQUENCE [LARGE SCALE GENOMIC DNA]</scope>
    <source>
        <strain evidence="2 3">JCM 4414</strain>
    </source>
</reference>
<accession>A0ABV5QWC9</accession>
<gene>
    <name evidence="2" type="ORF">ACFFTP_22500</name>
</gene>
<organism evidence="2 3">
    <name type="scientific">Streptomyces roseoviridis</name>
    <dbReference type="NCBI Taxonomy" id="67361"/>
    <lineage>
        <taxon>Bacteria</taxon>
        <taxon>Bacillati</taxon>
        <taxon>Actinomycetota</taxon>
        <taxon>Actinomycetes</taxon>
        <taxon>Kitasatosporales</taxon>
        <taxon>Streptomycetaceae</taxon>
        <taxon>Streptomyces</taxon>
    </lineage>
</organism>